<evidence type="ECO:0000256" key="1">
    <source>
        <dbReference type="SAM" id="Phobius"/>
    </source>
</evidence>
<dbReference type="EMBL" id="HBIH01030062">
    <property type="protein sequence ID" value="CAE0331481.1"/>
    <property type="molecule type" value="Transcribed_RNA"/>
</dbReference>
<accession>A0A7S3ISB2</accession>
<evidence type="ECO:0000313" key="2">
    <source>
        <dbReference type="EMBL" id="CAE0331480.1"/>
    </source>
</evidence>
<protein>
    <submittedName>
        <fullName evidence="2">Uncharacterized protein</fullName>
    </submittedName>
</protein>
<keyword evidence="1" id="KW-1133">Transmembrane helix</keyword>
<organism evidence="2">
    <name type="scientific">Strombidium inclinatum</name>
    <dbReference type="NCBI Taxonomy" id="197538"/>
    <lineage>
        <taxon>Eukaryota</taxon>
        <taxon>Sar</taxon>
        <taxon>Alveolata</taxon>
        <taxon>Ciliophora</taxon>
        <taxon>Intramacronucleata</taxon>
        <taxon>Spirotrichea</taxon>
        <taxon>Oligotrichia</taxon>
        <taxon>Strombidiidae</taxon>
        <taxon>Strombidium</taxon>
    </lineage>
</organism>
<keyword evidence="1" id="KW-0812">Transmembrane</keyword>
<evidence type="ECO:0000313" key="3">
    <source>
        <dbReference type="EMBL" id="CAE0331481.1"/>
    </source>
</evidence>
<proteinExistence type="predicted"/>
<name>A0A7S3ISB2_9SPIT</name>
<reference evidence="2" key="1">
    <citation type="submission" date="2021-01" db="EMBL/GenBank/DDBJ databases">
        <authorList>
            <person name="Corre E."/>
            <person name="Pelletier E."/>
            <person name="Niang G."/>
            <person name="Scheremetjew M."/>
            <person name="Finn R."/>
            <person name="Kale V."/>
            <person name="Holt S."/>
            <person name="Cochrane G."/>
            <person name="Meng A."/>
            <person name="Brown T."/>
            <person name="Cohen L."/>
        </authorList>
    </citation>
    <scope>NUCLEOTIDE SEQUENCE</scope>
    <source>
        <strain evidence="2">S3</strain>
    </source>
</reference>
<dbReference type="AlphaFoldDB" id="A0A7S3ISB2"/>
<feature type="transmembrane region" description="Helical" evidence="1">
    <location>
        <begin position="112"/>
        <end position="135"/>
    </location>
</feature>
<keyword evidence="1" id="KW-0472">Membrane</keyword>
<sequence length="152" mass="18092">MEGNQCYSKDKNAWAIEYENTEDVTKQFYLLANAGLVMLLVSVLMYYLQGKENMFELMRPYVIITNLLTLVWFITLQYYRFKKTGRACSGDYLQKVPDNFKQVYIADEGRFFMYYIIAHYFVYVVQKIISICITNSHETEYERKRSLALNKV</sequence>
<feature type="transmembrane region" description="Helical" evidence="1">
    <location>
        <begin position="28"/>
        <end position="48"/>
    </location>
</feature>
<gene>
    <name evidence="2" type="ORF">SINC0208_LOCUS12114</name>
    <name evidence="3" type="ORF">SINC0208_LOCUS12115</name>
</gene>
<feature type="transmembrane region" description="Helical" evidence="1">
    <location>
        <begin position="60"/>
        <end position="79"/>
    </location>
</feature>
<dbReference type="EMBL" id="HBIH01030061">
    <property type="protein sequence ID" value="CAE0331480.1"/>
    <property type="molecule type" value="Transcribed_RNA"/>
</dbReference>